<keyword evidence="3" id="KW-1185">Reference proteome</keyword>
<dbReference type="PANTHER" id="PTHR31672:SF13">
    <property type="entry name" value="F-BOX PROTEIN CPR30-LIKE"/>
    <property type="match status" value="1"/>
</dbReference>
<dbReference type="AlphaFoldDB" id="A0ABD1BA43"/>
<comment type="caution">
    <text evidence="2">The sequence shown here is derived from an EMBL/GenBank/DDBJ whole genome shotgun (WGS) entry which is preliminary data.</text>
</comment>
<gene>
    <name evidence="2" type="ORF">V5N11_034239</name>
</gene>
<evidence type="ECO:0000313" key="3">
    <source>
        <dbReference type="Proteomes" id="UP001558713"/>
    </source>
</evidence>
<dbReference type="InterPro" id="IPR050796">
    <property type="entry name" value="SCF_F-box_component"/>
</dbReference>
<evidence type="ECO:0000313" key="2">
    <source>
        <dbReference type="EMBL" id="KAL1207946.1"/>
    </source>
</evidence>
<dbReference type="InterPro" id="IPR036047">
    <property type="entry name" value="F-box-like_dom_sf"/>
</dbReference>
<protein>
    <submittedName>
        <fullName evidence="2">F-box protein</fullName>
    </submittedName>
</protein>
<dbReference type="EMBL" id="JBANAX010000462">
    <property type="protein sequence ID" value="KAL1207946.1"/>
    <property type="molecule type" value="Genomic_DNA"/>
</dbReference>
<name>A0ABD1BA43_CARAN</name>
<accession>A0ABD1BA43</accession>
<feature type="domain" description="F-box" evidence="1">
    <location>
        <begin position="1"/>
        <end position="44"/>
    </location>
</feature>
<dbReference type="PANTHER" id="PTHR31672">
    <property type="entry name" value="BNACNNG10540D PROTEIN"/>
    <property type="match status" value="1"/>
</dbReference>
<dbReference type="InterPro" id="IPR001810">
    <property type="entry name" value="F-box_dom"/>
</dbReference>
<organism evidence="2 3">
    <name type="scientific">Cardamine amara subsp. amara</name>
    <dbReference type="NCBI Taxonomy" id="228776"/>
    <lineage>
        <taxon>Eukaryota</taxon>
        <taxon>Viridiplantae</taxon>
        <taxon>Streptophyta</taxon>
        <taxon>Embryophyta</taxon>
        <taxon>Tracheophyta</taxon>
        <taxon>Spermatophyta</taxon>
        <taxon>Magnoliopsida</taxon>
        <taxon>eudicotyledons</taxon>
        <taxon>Gunneridae</taxon>
        <taxon>Pentapetalae</taxon>
        <taxon>rosids</taxon>
        <taxon>malvids</taxon>
        <taxon>Brassicales</taxon>
        <taxon>Brassicaceae</taxon>
        <taxon>Cardamineae</taxon>
        <taxon>Cardamine</taxon>
    </lineage>
</organism>
<dbReference type="Proteomes" id="UP001558713">
    <property type="component" value="Unassembled WGS sequence"/>
</dbReference>
<dbReference type="SUPFAM" id="SSF81383">
    <property type="entry name" value="F-box domain"/>
    <property type="match status" value="1"/>
</dbReference>
<proteinExistence type="predicted"/>
<sequence>MDNLPFNILDEILFKLDLKSVGMMQCTDRSIKSHITNDQYFKYYLSRARSKLFHISTFGSNIIFWHSTDPRSTRNQKLLMLLSRVLGSCSGLDLHFVASRICVSDPFTKTSRFLDHNRSKFLPDIIKPRFKTQKNRIGLAVDQIDQRFKIACINEVTESNPEETMYQFEIGTEDSSWRLSETTITCRSSNLMPVKKPVYFDGYVHWLRNDGSILAFNPGTEKARLIPTKLTKAELEEYYYVSGCR</sequence>
<evidence type="ECO:0000259" key="1">
    <source>
        <dbReference type="PROSITE" id="PS50181"/>
    </source>
</evidence>
<dbReference type="PROSITE" id="PS50181">
    <property type="entry name" value="FBOX"/>
    <property type="match status" value="1"/>
</dbReference>
<reference evidence="2 3" key="1">
    <citation type="submission" date="2024-04" db="EMBL/GenBank/DDBJ databases">
        <title>Genome assembly C_amara_ONT_v2.</title>
        <authorList>
            <person name="Yant L."/>
            <person name="Moore C."/>
            <person name="Slenker M."/>
        </authorList>
    </citation>
    <scope>NUCLEOTIDE SEQUENCE [LARGE SCALE GENOMIC DNA]</scope>
    <source>
        <tissue evidence="2">Leaf</tissue>
    </source>
</reference>